<sequence length="89" mass="9676">MGEYIVSSTCAQVECDEAGDIEKVKQAGLKMVRLSPANNAAAAMIESVKVWADARYRVAHALHGRSDVRQEPSKRADSAPRRRPNPKGA</sequence>
<accession>A0A7Y6TZ36</accession>
<dbReference type="AlphaFoldDB" id="A0A7Y6TZ36"/>
<reference evidence="2 3" key="1">
    <citation type="submission" date="2020-06" db="EMBL/GenBank/DDBJ databases">
        <title>Schlegella sp. ID0723 isolated from air conditioner.</title>
        <authorList>
            <person name="Kim D.Y."/>
            <person name="Kim D.-U."/>
        </authorList>
    </citation>
    <scope>NUCLEOTIDE SEQUENCE [LARGE SCALE GENOMIC DNA]</scope>
    <source>
        <strain evidence="2 3">ID0723</strain>
    </source>
</reference>
<dbReference type="Proteomes" id="UP000529637">
    <property type="component" value="Unassembled WGS sequence"/>
</dbReference>
<evidence type="ECO:0000313" key="2">
    <source>
        <dbReference type="EMBL" id="NUZ08747.1"/>
    </source>
</evidence>
<evidence type="ECO:0000256" key="1">
    <source>
        <dbReference type="SAM" id="MobiDB-lite"/>
    </source>
</evidence>
<organism evidence="2 3">
    <name type="scientific">Piscinibacter koreensis</name>
    <dbReference type="NCBI Taxonomy" id="2742824"/>
    <lineage>
        <taxon>Bacteria</taxon>
        <taxon>Pseudomonadati</taxon>
        <taxon>Pseudomonadota</taxon>
        <taxon>Betaproteobacteria</taxon>
        <taxon>Burkholderiales</taxon>
        <taxon>Sphaerotilaceae</taxon>
        <taxon>Piscinibacter</taxon>
    </lineage>
</organism>
<feature type="compositionally biased region" description="Basic and acidic residues" evidence="1">
    <location>
        <begin position="64"/>
        <end position="80"/>
    </location>
</feature>
<name>A0A7Y6TZ36_9BURK</name>
<gene>
    <name evidence="2" type="ORF">HQN59_23670</name>
</gene>
<dbReference type="RefSeq" id="WP_176071607.1">
    <property type="nucleotide sequence ID" value="NZ_JABWMJ010000016.1"/>
</dbReference>
<protein>
    <submittedName>
        <fullName evidence="2">Uncharacterized protein</fullName>
    </submittedName>
</protein>
<comment type="caution">
    <text evidence="2">The sequence shown here is derived from an EMBL/GenBank/DDBJ whole genome shotgun (WGS) entry which is preliminary data.</text>
</comment>
<keyword evidence="3" id="KW-1185">Reference proteome</keyword>
<proteinExistence type="predicted"/>
<feature type="region of interest" description="Disordered" evidence="1">
    <location>
        <begin position="62"/>
        <end position="89"/>
    </location>
</feature>
<evidence type="ECO:0000313" key="3">
    <source>
        <dbReference type="Proteomes" id="UP000529637"/>
    </source>
</evidence>
<dbReference type="EMBL" id="JABWMJ010000016">
    <property type="protein sequence ID" value="NUZ08747.1"/>
    <property type="molecule type" value="Genomic_DNA"/>
</dbReference>